<organism evidence="14 15">
    <name type="scientific">Adineta steineri</name>
    <dbReference type="NCBI Taxonomy" id="433720"/>
    <lineage>
        <taxon>Eukaryota</taxon>
        <taxon>Metazoa</taxon>
        <taxon>Spiralia</taxon>
        <taxon>Gnathifera</taxon>
        <taxon>Rotifera</taxon>
        <taxon>Eurotatoria</taxon>
        <taxon>Bdelloidea</taxon>
        <taxon>Adinetida</taxon>
        <taxon>Adinetidae</taxon>
        <taxon>Adineta</taxon>
    </lineage>
</organism>
<evidence type="ECO:0000256" key="6">
    <source>
        <dbReference type="ARBA" id="ARBA00022882"/>
    </source>
</evidence>
<dbReference type="Pfam" id="PF02214">
    <property type="entry name" value="BTB_2"/>
    <property type="match status" value="1"/>
</dbReference>
<dbReference type="GO" id="GO:0008076">
    <property type="term" value="C:voltage-gated potassium channel complex"/>
    <property type="evidence" value="ECO:0007669"/>
    <property type="project" value="InterPro"/>
</dbReference>
<dbReference type="EMBL" id="CAJNOM010000136">
    <property type="protein sequence ID" value="CAF1118575.1"/>
    <property type="molecule type" value="Genomic_DNA"/>
</dbReference>
<gene>
    <name evidence="14" type="ORF">QVE165_LOCUS21263</name>
</gene>
<dbReference type="InterPro" id="IPR028325">
    <property type="entry name" value="VG_K_chnl"/>
</dbReference>
<accession>A0A814QHD3</accession>
<evidence type="ECO:0000256" key="10">
    <source>
        <dbReference type="ARBA" id="ARBA00023136"/>
    </source>
</evidence>
<dbReference type="GO" id="GO:0005251">
    <property type="term" value="F:delayed rectifier potassium channel activity"/>
    <property type="evidence" value="ECO:0007669"/>
    <property type="project" value="TreeGrafter"/>
</dbReference>
<keyword evidence="11" id="KW-0407">Ion channel</keyword>
<evidence type="ECO:0000256" key="1">
    <source>
        <dbReference type="ARBA" id="ARBA00004141"/>
    </source>
</evidence>
<dbReference type="InterPro" id="IPR000210">
    <property type="entry name" value="BTB/POZ_dom"/>
</dbReference>
<evidence type="ECO:0000256" key="9">
    <source>
        <dbReference type="ARBA" id="ARBA00023065"/>
    </source>
</evidence>
<keyword evidence="10 12" id="KW-0472">Membrane</keyword>
<dbReference type="PANTHER" id="PTHR11537">
    <property type="entry name" value="VOLTAGE-GATED POTASSIUM CHANNEL"/>
    <property type="match status" value="1"/>
</dbReference>
<dbReference type="SMART" id="SM00225">
    <property type="entry name" value="BTB"/>
    <property type="match status" value="1"/>
</dbReference>
<dbReference type="FunFam" id="3.30.710.10:FF:000157">
    <property type="entry name" value="Potassium channel"/>
    <property type="match status" value="1"/>
</dbReference>
<dbReference type="SUPFAM" id="SSF81324">
    <property type="entry name" value="Voltage-gated potassium channels"/>
    <property type="match status" value="1"/>
</dbReference>
<reference evidence="14" key="1">
    <citation type="submission" date="2021-02" db="EMBL/GenBank/DDBJ databases">
        <authorList>
            <person name="Nowell W R."/>
        </authorList>
    </citation>
    <scope>NUCLEOTIDE SEQUENCE</scope>
</reference>
<comment type="caution">
    <text evidence="14">The sequence shown here is derived from an EMBL/GenBank/DDBJ whole genome shotgun (WGS) entry which is preliminary data.</text>
</comment>
<feature type="transmembrane region" description="Helical" evidence="12">
    <location>
        <begin position="349"/>
        <end position="370"/>
    </location>
</feature>
<keyword evidence="8 12" id="KW-1133">Transmembrane helix</keyword>
<dbReference type="AlphaFoldDB" id="A0A814QHD3"/>
<keyword evidence="15" id="KW-1185">Reference proteome</keyword>
<dbReference type="GO" id="GO:0051260">
    <property type="term" value="P:protein homooligomerization"/>
    <property type="evidence" value="ECO:0007669"/>
    <property type="project" value="InterPro"/>
</dbReference>
<dbReference type="PRINTS" id="PR01496">
    <property type="entry name" value="SHAKERCHANEL"/>
</dbReference>
<dbReference type="InterPro" id="IPR011333">
    <property type="entry name" value="SKP1/BTB/POZ_sf"/>
</dbReference>
<dbReference type="PANTHER" id="PTHR11537:SF113">
    <property type="entry name" value="POTASSIUM VOLTAGE-GATED CHANNEL PROTEIN SHAKER"/>
    <property type="match status" value="1"/>
</dbReference>
<feature type="transmembrane region" description="Helical" evidence="12">
    <location>
        <begin position="276"/>
        <end position="297"/>
    </location>
</feature>
<feature type="transmembrane region" description="Helical" evidence="12">
    <location>
        <begin position="240"/>
        <end position="264"/>
    </location>
</feature>
<evidence type="ECO:0000256" key="5">
    <source>
        <dbReference type="ARBA" id="ARBA00022826"/>
    </source>
</evidence>
<keyword evidence="7" id="KW-0630">Potassium</keyword>
<dbReference type="Pfam" id="PF00520">
    <property type="entry name" value="Ion_trans"/>
    <property type="match status" value="1"/>
</dbReference>
<evidence type="ECO:0000259" key="13">
    <source>
        <dbReference type="SMART" id="SM00225"/>
    </source>
</evidence>
<dbReference type="Gene3D" id="1.10.287.70">
    <property type="match status" value="1"/>
</dbReference>
<evidence type="ECO:0000256" key="12">
    <source>
        <dbReference type="SAM" id="Phobius"/>
    </source>
</evidence>
<evidence type="ECO:0000313" key="14">
    <source>
        <dbReference type="EMBL" id="CAF1118575.1"/>
    </source>
</evidence>
<dbReference type="InterPro" id="IPR005821">
    <property type="entry name" value="Ion_trans_dom"/>
</dbReference>
<dbReference type="Gene3D" id="1.20.120.350">
    <property type="entry name" value="Voltage-gated potassium channels. Chain C"/>
    <property type="match status" value="1"/>
</dbReference>
<dbReference type="Gene3D" id="3.30.710.10">
    <property type="entry name" value="Potassium Channel Kv1.1, Chain A"/>
    <property type="match status" value="1"/>
</dbReference>
<proteinExistence type="predicted"/>
<dbReference type="SUPFAM" id="SSF54695">
    <property type="entry name" value="POZ domain"/>
    <property type="match status" value="1"/>
</dbReference>
<keyword evidence="4 12" id="KW-0812">Transmembrane</keyword>
<dbReference type="Proteomes" id="UP000663832">
    <property type="component" value="Unassembled WGS sequence"/>
</dbReference>
<dbReference type="OrthoDB" id="415460at2759"/>
<evidence type="ECO:0000256" key="11">
    <source>
        <dbReference type="ARBA" id="ARBA00023303"/>
    </source>
</evidence>
<dbReference type="PRINTS" id="PR00169">
    <property type="entry name" value="KCHANNEL"/>
</dbReference>
<keyword evidence="2" id="KW-0813">Transport</keyword>
<keyword evidence="6" id="KW-0851">Voltage-gated channel</keyword>
<evidence type="ECO:0000256" key="8">
    <source>
        <dbReference type="ARBA" id="ARBA00022989"/>
    </source>
</evidence>
<evidence type="ECO:0000256" key="2">
    <source>
        <dbReference type="ARBA" id="ARBA00022448"/>
    </source>
</evidence>
<keyword evidence="5" id="KW-0631">Potassium channel</keyword>
<dbReference type="InterPro" id="IPR003972">
    <property type="entry name" value="K_chnl_volt-dep_Kv1"/>
</dbReference>
<sequence length="550" mass="64649">MTKFSIRTFYKNPKWTGQTATELEHLQSIIDLRRRRSEDLSKNRRKSEYQIGARIIINVSGVRFETLKTTLERYPQTLLGNIRRRSLFYDKKQDEYFFDRHRTCFESILYYYQSRGRLRRPEYVPLDTFLEEITFFELGSDALKQVRKDEDLEEATKVQLPQNRFYRHLWANLEYPQYSMTAKIINMCSILFILVSAIELAIETLPNYRVAYNSRCQQEGDGLLIDRNNTSTHRLCPPNFYSPLFIVQTVCIAFFTIEFFLRLISCPSYFGFIKSILNWVDFLAIVPYYITLIINLLGFYKEISSKTYFFLSLLRIFRFMRIFKLYRIFQHVKSLRVLACTLKESIPDFIILLSFLSISGFLFGAAVYFAENDVNEHVFDSIPKATYYGIITLTAVGYGDITPITPLGRCLACLAAIYGISIVSMLVSVLVDRYQRVYNRKRFLEDDYNENMIFNESSIRSHNHDEGLESQIDINKAFTGIEEVNDQIEEKENNDEPSGKVRFILGYLSDDDTDNDQDNNDNDESEFINKFTQELLQSKSNKYRLKCKDN</sequence>
<protein>
    <recommendedName>
        <fullName evidence="13">BTB domain-containing protein</fullName>
    </recommendedName>
</protein>
<name>A0A814QHD3_9BILA</name>
<evidence type="ECO:0000256" key="3">
    <source>
        <dbReference type="ARBA" id="ARBA00022538"/>
    </source>
</evidence>
<keyword evidence="9" id="KW-0406">Ion transport</keyword>
<feature type="transmembrane region" description="Helical" evidence="12">
    <location>
        <begin position="184"/>
        <end position="202"/>
    </location>
</feature>
<evidence type="ECO:0000256" key="4">
    <source>
        <dbReference type="ARBA" id="ARBA00022692"/>
    </source>
</evidence>
<dbReference type="InterPro" id="IPR003131">
    <property type="entry name" value="T1-type_BTB"/>
</dbReference>
<dbReference type="InterPro" id="IPR027359">
    <property type="entry name" value="Volt_channel_dom_sf"/>
</dbReference>
<feature type="domain" description="BTB" evidence="13">
    <location>
        <begin position="53"/>
        <end position="153"/>
    </location>
</feature>
<evidence type="ECO:0000313" key="15">
    <source>
        <dbReference type="Proteomes" id="UP000663832"/>
    </source>
</evidence>
<comment type="subcellular location">
    <subcellularLocation>
        <location evidence="1">Membrane</location>
        <topology evidence="1">Multi-pass membrane protein</topology>
    </subcellularLocation>
</comment>
<feature type="transmembrane region" description="Helical" evidence="12">
    <location>
        <begin position="406"/>
        <end position="431"/>
    </location>
</feature>
<dbReference type="GO" id="GO:0001508">
    <property type="term" value="P:action potential"/>
    <property type="evidence" value="ECO:0007669"/>
    <property type="project" value="TreeGrafter"/>
</dbReference>
<evidence type="ECO:0000256" key="7">
    <source>
        <dbReference type="ARBA" id="ARBA00022958"/>
    </source>
</evidence>
<keyword evidence="3" id="KW-0633">Potassium transport</keyword>